<comment type="subcellular location">
    <subcellularLocation>
        <location evidence="1">Endomembrane system</location>
        <topology evidence="1">Multi-pass membrane protein</topology>
    </subcellularLocation>
</comment>
<feature type="transmembrane region" description="Helical" evidence="5">
    <location>
        <begin position="195"/>
        <end position="216"/>
    </location>
</feature>
<evidence type="ECO:0000256" key="1">
    <source>
        <dbReference type="ARBA" id="ARBA00004127"/>
    </source>
</evidence>
<feature type="transmembrane region" description="Helical" evidence="5">
    <location>
        <begin position="42"/>
        <end position="61"/>
    </location>
</feature>
<sequence length="272" mass="30500">MDRSLLINVASLITSSYGLIRCTHIKLPSSLAQAGQKQFLTNISLAATISHNVVTIVSHVAKRIKKHRSQKKRQEKAYARAIASAEELRDLKLEPNEKRLQQQDDSPDSDGCALSLLTLINRHVTLPLALVLESVVATVYWPLRLFAIGLILQGAKRKSPVPLHIDVSIHLLPILYMLSDYYFTDASERFKIGLAQSWGIIAAVGLAYKSYLSALIDTSTGQKYPYPFLDVPEPYKSVIFVVVTSFGWLFYVAYRALPPRDKVSKKERSKMD</sequence>
<name>A0A1Q3A568_ZYGRO</name>
<dbReference type="AlphaFoldDB" id="A0A1Q3A568"/>
<evidence type="ECO:0000256" key="3">
    <source>
        <dbReference type="ARBA" id="ARBA00022989"/>
    </source>
</evidence>
<dbReference type="Pfam" id="PF04750">
    <property type="entry name" value="Far-17a_AIG1"/>
    <property type="match status" value="1"/>
</dbReference>
<evidence type="ECO:0000313" key="6">
    <source>
        <dbReference type="EMBL" id="GAV50791.1"/>
    </source>
</evidence>
<keyword evidence="4 5" id="KW-0472">Membrane</keyword>
<comment type="caution">
    <text evidence="6">The sequence shown here is derived from an EMBL/GenBank/DDBJ whole genome shotgun (WGS) entry which is preliminary data.</text>
</comment>
<reference evidence="6 7" key="1">
    <citation type="submission" date="2016-08" db="EMBL/GenBank/DDBJ databases">
        <title>Draft genome sequence of allopolyploid Zygosaccharomyces rouxii.</title>
        <authorList>
            <person name="Watanabe J."/>
            <person name="Uehara K."/>
            <person name="Mogi Y."/>
            <person name="Tsukioka Y."/>
        </authorList>
    </citation>
    <scope>NUCLEOTIDE SEQUENCE [LARGE SCALE GENOMIC DNA]</scope>
    <source>
        <strain evidence="6 7">NBRC 110957</strain>
    </source>
</reference>
<evidence type="ECO:0000256" key="5">
    <source>
        <dbReference type="SAM" id="Phobius"/>
    </source>
</evidence>
<evidence type="ECO:0000313" key="7">
    <source>
        <dbReference type="Proteomes" id="UP000187013"/>
    </source>
</evidence>
<gene>
    <name evidence="6" type="ORF">ZYGR_0Z02140</name>
</gene>
<evidence type="ECO:0000256" key="2">
    <source>
        <dbReference type="ARBA" id="ARBA00022692"/>
    </source>
</evidence>
<dbReference type="GO" id="GO:0012505">
    <property type="term" value="C:endomembrane system"/>
    <property type="evidence" value="ECO:0007669"/>
    <property type="project" value="UniProtKB-SubCell"/>
</dbReference>
<dbReference type="InterPro" id="IPR006838">
    <property type="entry name" value="ADTRP_AIG1"/>
</dbReference>
<protein>
    <submittedName>
        <fullName evidence="6">Uncharacterized protein</fullName>
    </submittedName>
</protein>
<dbReference type="EMBL" id="BDGX01000026">
    <property type="protein sequence ID" value="GAV50791.1"/>
    <property type="molecule type" value="Genomic_DNA"/>
</dbReference>
<feature type="transmembrane region" description="Helical" evidence="5">
    <location>
        <begin position="236"/>
        <end position="257"/>
    </location>
</feature>
<dbReference type="PANTHER" id="PTHR10989">
    <property type="entry name" value="ANDROGEN-INDUCED PROTEIN 1-RELATED"/>
    <property type="match status" value="1"/>
</dbReference>
<keyword evidence="2 5" id="KW-0812">Transmembrane</keyword>
<keyword evidence="3 5" id="KW-1133">Transmembrane helix</keyword>
<dbReference type="eggNOG" id="KOG3989">
    <property type="taxonomic scope" value="Eukaryota"/>
</dbReference>
<evidence type="ECO:0000256" key="4">
    <source>
        <dbReference type="ARBA" id="ARBA00023136"/>
    </source>
</evidence>
<dbReference type="Proteomes" id="UP000187013">
    <property type="component" value="Unassembled WGS sequence"/>
</dbReference>
<dbReference type="PANTHER" id="PTHR10989:SF16">
    <property type="entry name" value="AT02829P-RELATED"/>
    <property type="match status" value="1"/>
</dbReference>
<dbReference type="GO" id="GO:0016020">
    <property type="term" value="C:membrane"/>
    <property type="evidence" value="ECO:0007669"/>
    <property type="project" value="InterPro"/>
</dbReference>
<proteinExistence type="predicted"/>
<dbReference type="OrthoDB" id="1898221at2759"/>
<accession>A0A1Q3A568</accession>
<organism evidence="6 7">
    <name type="scientific">Zygosaccharomyces rouxii</name>
    <dbReference type="NCBI Taxonomy" id="4956"/>
    <lineage>
        <taxon>Eukaryota</taxon>
        <taxon>Fungi</taxon>
        <taxon>Dikarya</taxon>
        <taxon>Ascomycota</taxon>
        <taxon>Saccharomycotina</taxon>
        <taxon>Saccharomycetes</taxon>
        <taxon>Saccharomycetales</taxon>
        <taxon>Saccharomycetaceae</taxon>
        <taxon>Zygosaccharomyces</taxon>
    </lineage>
</organism>